<dbReference type="Proteomes" id="UP000886520">
    <property type="component" value="Chromosome 12"/>
</dbReference>
<keyword evidence="2" id="KW-0067">ATP-binding</keyword>
<name>A0A9D4UQD8_ADICA</name>
<dbReference type="SUPFAM" id="SSF56112">
    <property type="entry name" value="Protein kinase-like (PK-like)"/>
    <property type="match status" value="1"/>
</dbReference>
<protein>
    <submittedName>
        <fullName evidence="3">Uncharacterized protein</fullName>
    </submittedName>
</protein>
<dbReference type="PANTHER" id="PTHR46008">
    <property type="entry name" value="LEAF RUST 10 DISEASE-RESISTANCE LOCUS RECEPTOR-LIKE PROTEIN KINASE-LIKE 1.4"/>
    <property type="match status" value="1"/>
</dbReference>
<organism evidence="3 4">
    <name type="scientific">Adiantum capillus-veneris</name>
    <name type="common">Maidenhair fern</name>
    <dbReference type="NCBI Taxonomy" id="13818"/>
    <lineage>
        <taxon>Eukaryota</taxon>
        <taxon>Viridiplantae</taxon>
        <taxon>Streptophyta</taxon>
        <taxon>Embryophyta</taxon>
        <taxon>Tracheophyta</taxon>
        <taxon>Polypodiopsida</taxon>
        <taxon>Polypodiidae</taxon>
        <taxon>Polypodiales</taxon>
        <taxon>Pteridineae</taxon>
        <taxon>Pteridaceae</taxon>
        <taxon>Vittarioideae</taxon>
        <taxon>Adiantum</taxon>
    </lineage>
</organism>
<dbReference type="OrthoDB" id="4062651at2759"/>
<evidence type="ECO:0000256" key="1">
    <source>
        <dbReference type="ARBA" id="ARBA00022741"/>
    </source>
</evidence>
<evidence type="ECO:0000313" key="3">
    <source>
        <dbReference type="EMBL" id="KAI5072036.1"/>
    </source>
</evidence>
<dbReference type="AlphaFoldDB" id="A0A9D4UQD8"/>
<keyword evidence="4" id="KW-1185">Reference proteome</keyword>
<dbReference type="PANTHER" id="PTHR46008:SF2">
    <property type="entry name" value="LEAF RUST 10 DISEASE-RESISTANCE LOCUS RECEPTOR-LIKE PROTEIN KINASE-LIKE 1.4"/>
    <property type="match status" value="1"/>
</dbReference>
<gene>
    <name evidence="3" type="ORF">GOP47_0012142</name>
</gene>
<dbReference type="GO" id="GO:0005524">
    <property type="term" value="F:ATP binding"/>
    <property type="evidence" value="ECO:0007669"/>
    <property type="project" value="UniProtKB-KW"/>
</dbReference>
<comment type="caution">
    <text evidence="3">The sequence shown here is derived from an EMBL/GenBank/DDBJ whole genome shotgun (WGS) entry which is preliminary data.</text>
</comment>
<dbReference type="Gene3D" id="3.30.200.20">
    <property type="entry name" value="Phosphorylase Kinase, domain 1"/>
    <property type="match status" value="1"/>
</dbReference>
<reference evidence="3" key="1">
    <citation type="submission" date="2021-01" db="EMBL/GenBank/DDBJ databases">
        <title>Adiantum capillus-veneris genome.</title>
        <authorList>
            <person name="Fang Y."/>
            <person name="Liao Q."/>
        </authorList>
    </citation>
    <scope>NUCLEOTIDE SEQUENCE</scope>
    <source>
        <strain evidence="3">H3</strain>
        <tissue evidence="3">Leaf</tissue>
    </source>
</reference>
<evidence type="ECO:0000256" key="2">
    <source>
        <dbReference type="ARBA" id="ARBA00022840"/>
    </source>
</evidence>
<sequence>MEDACICESGLRFLRPFCNPICEYTEDEAIRRPNCRFISESFAHLVSKPDLIELSDVQVFAYKELQVATNDFNEVNVSGRSGFDLVFRGVLADGRMVAIKPLDQSTKYGSVVKFASSKPCDWCTYCIGQDSCLCACVDTSLILYYVC</sequence>
<accession>A0A9D4UQD8</accession>
<dbReference type="EMBL" id="JABFUD020000012">
    <property type="protein sequence ID" value="KAI5072036.1"/>
    <property type="molecule type" value="Genomic_DNA"/>
</dbReference>
<evidence type="ECO:0000313" key="4">
    <source>
        <dbReference type="Proteomes" id="UP000886520"/>
    </source>
</evidence>
<keyword evidence="1" id="KW-0547">Nucleotide-binding</keyword>
<dbReference type="GO" id="GO:0016301">
    <property type="term" value="F:kinase activity"/>
    <property type="evidence" value="ECO:0007669"/>
    <property type="project" value="TreeGrafter"/>
</dbReference>
<dbReference type="InterPro" id="IPR011009">
    <property type="entry name" value="Kinase-like_dom_sf"/>
</dbReference>
<proteinExistence type="predicted"/>